<feature type="non-terminal residue" evidence="2">
    <location>
        <position position="91"/>
    </location>
</feature>
<name>X1FLC4_9ZZZZ</name>
<accession>X1FLC4</accession>
<gene>
    <name evidence="2" type="ORF">S01H4_65955</name>
</gene>
<protein>
    <submittedName>
        <fullName evidence="2">Uncharacterized protein</fullName>
    </submittedName>
</protein>
<sequence length="91" mass="10625">KQWLLTHGLRIIFIIIGYVVIIFVVKLLTRKFVRLVEDEDRSTRSEREKRADTIASTIRIIAISNFDGIIKPQENMDLKSLIKEIEEEIKG</sequence>
<dbReference type="AlphaFoldDB" id="X1FLC4"/>
<comment type="caution">
    <text evidence="2">The sequence shown here is derived from an EMBL/GenBank/DDBJ whole genome shotgun (WGS) entry which is preliminary data.</text>
</comment>
<keyword evidence="1" id="KW-0472">Membrane</keyword>
<reference evidence="2" key="1">
    <citation type="journal article" date="2014" name="Front. Microbiol.">
        <title>High frequency of phylogenetically diverse reductive dehalogenase-homologous genes in deep subseafloor sedimentary metagenomes.</title>
        <authorList>
            <person name="Kawai M."/>
            <person name="Futagami T."/>
            <person name="Toyoda A."/>
            <person name="Takaki Y."/>
            <person name="Nishi S."/>
            <person name="Hori S."/>
            <person name="Arai W."/>
            <person name="Tsubouchi T."/>
            <person name="Morono Y."/>
            <person name="Uchiyama I."/>
            <person name="Ito T."/>
            <person name="Fujiyama A."/>
            <person name="Inagaki F."/>
            <person name="Takami H."/>
        </authorList>
    </citation>
    <scope>NUCLEOTIDE SEQUENCE</scope>
    <source>
        <strain evidence="2">Expedition CK06-06</strain>
    </source>
</reference>
<feature type="transmembrane region" description="Helical" evidence="1">
    <location>
        <begin position="6"/>
        <end position="25"/>
    </location>
</feature>
<proteinExistence type="predicted"/>
<evidence type="ECO:0000256" key="1">
    <source>
        <dbReference type="SAM" id="Phobius"/>
    </source>
</evidence>
<keyword evidence="1" id="KW-0812">Transmembrane</keyword>
<organism evidence="2">
    <name type="scientific">marine sediment metagenome</name>
    <dbReference type="NCBI Taxonomy" id="412755"/>
    <lineage>
        <taxon>unclassified sequences</taxon>
        <taxon>metagenomes</taxon>
        <taxon>ecological metagenomes</taxon>
    </lineage>
</organism>
<dbReference type="EMBL" id="BART01040586">
    <property type="protein sequence ID" value="GAH30174.1"/>
    <property type="molecule type" value="Genomic_DNA"/>
</dbReference>
<keyword evidence="1" id="KW-1133">Transmembrane helix</keyword>
<feature type="non-terminal residue" evidence="2">
    <location>
        <position position="1"/>
    </location>
</feature>
<dbReference type="Gene3D" id="1.10.287.1260">
    <property type="match status" value="1"/>
</dbReference>
<evidence type="ECO:0000313" key="2">
    <source>
        <dbReference type="EMBL" id="GAH30174.1"/>
    </source>
</evidence>